<evidence type="ECO:0000313" key="8">
    <source>
        <dbReference type="Proteomes" id="UP000244906"/>
    </source>
</evidence>
<dbReference type="PIRSF" id="PIRSF006324">
    <property type="entry name" value="LeuE"/>
    <property type="match status" value="1"/>
</dbReference>
<evidence type="ECO:0000313" key="7">
    <source>
        <dbReference type="EMBL" id="PVZ66369.1"/>
    </source>
</evidence>
<keyword evidence="5 6" id="KW-0472">Membrane</keyword>
<feature type="transmembrane region" description="Helical" evidence="6">
    <location>
        <begin position="6"/>
        <end position="27"/>
    </location>
</feature>
<dbReference type="Pfam" id="PF01810">
    <property type="entry name" value="LysE"/>
    <property type="match status" value="1"/>
</dbReference>
<accession>A0A2V1GZ07</accession>
<evidence type="ECO:0000256" key="3">
    <source>
        <dbReference type="ARBA" id="ARBA00022692"/>
    </source>
</evidence>
<keyword evidence="4 6" id="KW-1133">Transmembrane helix</keyword>
<dbReference type="PANTHER" id="PTHR30086:SF16">
    <property type="entry name" value="AMINO ACID EFFLUX PERMEASE RHTB FAMILY"/>
    <property type="match status" value="1"/>
</dbReference>
<name>A0A2V1GZ07_9GAMM</name>
<sequence>MLAEWFLVIGICLMGAMTPGASLAVVLRQSLYQGRAAGVITSISHAVGIGVYATASLLGLGLLIVKSPILFVAIKWLGAAYLVWMAINAWRFAGQSKVNLESTSQQLGNPIKQGLAISLLNPKVILFFLALFSQVAGDQLDLQTKALYASTAVVIDGAWYTLVALIATRPAIRNKLVNGSLWLDRALASLLILVAARIAFG</sequence>
<comment type="subcellular location">
    <subcellularLocation>
        <location evidence="1">Cell membrane</location>
        <topology evidence="1">Multi-pass membrane protein</topology>
    </subcellularLocation>
</comment>
<dbReference type="OrthoDB" id="581870at2"/>
<evidence type="ECO:0000256" key="5">
    <source>
        <dbReference type="ARBA" id="ARBA00023136"/>
    </source>
</evidence>
<proteinExistence type="predicted"/>
<protein>
    <submittedName>
        <fullName evidence="7">Lysine transporter LysE</fullName>
    </submittedName>
</protein>
<dbReference type="AlphaFoldDB" id="A0A2V1GZ07"/>
<dbReference type="EMBL" id="QDDL01000008">
    <property type="protein sequence ID" value="PVZ66369.1"/>
    <property type="molecule type" value="Genomic_DNA"/>
</dbReference>
<feature type="transmembrane region" description="Helical" evidence="6">
    <location>
        <begin position="114"/>
        <end position="135"/>
    </location>
</feature>
<organism evidence="7 8">
    <name type="scientific">Pelagibaculum spongiae</name>
    <dbReference type="NCBI Taxonomy" id="2080658"/>
    <lineage>
        <taxon>Bacteria</taxon>
        <taxon>Pseudomonadati</taxon>
        <taxon>Pseudomonadota</taxon>
        <taxon>Gammaproteobacteria</taxon>
        <taxon>Oceanospirillales</taxon>
        <taxon>Pelagibaculum</taxon>
    </lineage>
</organism>
<evidence type="ECO:0000256" key="4">
    <source>
        <dbReference type="ARBA" id="ARBA00022989"/>
    </source>
</evidence>
<evidence type="ECO:0000256" key="6">
    <source>
        <dbReference type="SAM" id="Phobius"/>
    </source>
</evidence>
<feature type="transmembrane region" description="Helical" evidence="6">
    <location>
        <begin position="69"/>
        <end position="93"/>
    </location>
</feature>
<feature type="transmembrane region" description="Helical" evidence="6">
    <location>
        <begin position="180"/>
        <end position="200"/>
    </location>
</feature>
<evidence type="ECO:0000256" key="2">
    <source>
        <dbReference type="ARBA" id="ARBA00022475"/>
    </source>
</evidence>
<keyword evidence="3 6" id="KW-0812">Transmembrane</keyword>
<feature type="transmembrane region" description="Helical" evidence="6">
    <location>
        <begin position="39"/>
        <end position="63"/>
    </location>
</feature>
<dbReference type="GO" id="GO:0015171">
    <property type="term" value="F:amino acid transmembrane transporter activity"/>
    <property type="evidence" value="ECO:0007669"/>
    <property type="project" value="TreeGrafter"/>
</dbReference>
<feature type="transmembrane region" description="Helical" evidence="6">
    <location>
        <begin position="147"/>
        <end position="168"/>
    </location>
</feature>
<dbReference type="PANTHER" id="PTHR30086">
    <property type="entry name" value="ARGININE EXPORTER PROTEIN ARGO"/>
    <property type="match status" value="1"/>
</dbReference>
<keyword evidence="2" id="KW-1003">Cell membrane</keyword>
<dbReference type="Proteomes" id="UP000244906">
    <property type="component" value="Unassembled WGS sequence"/>
</dbReference>
<dbReference type="GO" id="GO:0005886">
    <property type="term" value="C:plasma membrane"/>
    <property type="evidence" value="ECO:0007669"/>
    <property type="project" value="UniProtKB-SubCell"/>
</dbReference>
<dbReference type="InterPro" id="IPR001123">
    <property type="entry name" value="LeuE-type"/>
</dbReference>
<reference evidence="7 8" key="1">
    <citation type="submission" date="2018-04" db="EMBL/GenBank/DDBJ databases">
        <title>Thalassorhabdus spongiae gen. nov., sp. nov., isolated from a marine sponge in South-West Iceland.</title>
        <authorList>
            <person name="Knobloch S."/>
            <person name="Daussin A."/>
            <person name="Johannsson R."/>
            <person name="Marteinsson V.T."/>
        </authorList>
    </citation>
    <scope>NUCLEOTIDE SEQUENCE [LARGE SCALE GENOMIC DNA]</scope>
    <source>
        <strain evidence="7 8">Hp12</strain>
    </source>
</reference>
<comment type="caution">
    <text evidence="7">The sequence shown here is derived from an EMBL/GenBank/DDBJ whole genome shotgun (WGS) entry which is preliminary data.</text>
</comment>
<dbReference type="RefSeq" id="WP_116688289.1">
    <property type="nucleotide sequence ID" value="NZ_CAWNYD010000008.1"/>
</dbReference>
<evidence type="ECO:0000256" key="1">
    <source>
        <dbReference type="ARBA" id="ARBA00004651"/>
    </source>
</evidence>
<gene>
    <name evidence="7" type="ORF">DC094_16865</name>
</gene>
<keyword evidence="8" id="KW-1185">Reference proteome</keyword>